<gene>
    <name evidence="7" type="ORF">PG2T_07440</name>
</gene>
<evidence type="ECO:0000256" key="3">
    <source>
        <dbReference type="ARBA" id="ARBA00023015"/>
    </source>
</evidence>
<dbReference type="SMART" id="SM00382">
    <property type="entry name" value="AAA"/>
    <property type="match status" value="1"/>
</dbReference>
<dbReference type="InterPro" id="IPR003593">
    <property type="entry name" value="AAA+_ATPase"/>
</dbReference>
<dbReference type="Gene3D" id="3.40.50.300">
    <property type="entry name" value="P-loop containing nucleotide triphosphate hydrolases"/>
    <property type="match status" value="1"/>
</dbReference>
<dbReference type="GO" id="GO:0006355">
    <property type="term" value="P:regulation of DNA-templated transcription"/>
    <property type="evidence" value="ECO:0007669"/>
    <property type="project" value="InterPro"/>
</dbReference>
<dbReference type="Gene3D" id="1.10.8.60">
    <property type="match status" value="1"/>
</dbReference>
<reference evidence="8" key="1">
    <citation type="submission" date="2016-03" db="EMBL/GenBank/DDBJ databases">
        <title>Complete genome sequence of Solimmundus cernigliae, representing a novel lineage of polycyclic aromatic hydrocarbon degraders within the Gammaproteobacteria.</title>
        <authorList>
            <person name="Singleton D.R."/>
            <person name="Dickey A.N."/>
            <person name="Scholl E.H."/>
            <person name="Wright F.A."/>
            <person name="Aitken M.D."/>
        </authorList>
    </citation>
    <scope>NUCLEOTIDE SEQUENCE [LARGE SCALE GENOMIC DNA]</scope>
    <source>
        <strain evidence="8">TR3.2</strain>
    </source>
</reference>
<dbReference type="PROSITE" id="PS00676">
    <property type="entry name" value="SIGMA54_INTERACT_2"/>
    <property type="match status" value="1"/>
</dbReference>
<evidence type="ECO:0000256" key="4">
    <source>
        <dbReference type="ARBA" id="ARBA00023125"/>
    </source>
</evidence>
<dbReference type="Pfam" id="PF25601">
    <property type="entry name" value="AAA_lid_14"/>
    <property type="match status" value="1"/>
</dbReference>
<keyword evidence="3" id="KW-0805">Transcription regulation</keyword>
<dbReference type="AlphaFoldDB" id="A0A1B1YT85"/>
<keyword evidence="5" id="KW-0804">Transcription</keyword>
<sequence length="476" mass="51461">MVRDSLLLAPHPHDIFPAPDVLLQFLGYQVVSAADLAGAPSEAAPLALMLFQAGPREAALALLDSCRARWPRLVVVLAVPGGQSADADWQTALGRTLVASVTLPLQFGDLSAALDRARFVRDRAGAGHNASLVYRLVGRGHAMERVQYLIERVARTDSNVLILGESGTGKEVVARNIHFQSARANKPFVPVNCGAIPADLLESELFGHEKGAFTGAISARQGRFEAAEGGTLFLDEIGDMSLPMQVKLLRVLQERVFERVGSNRSISADVRIIAATHRDLEAGIREGAFREDLYYRLNVFPIELPPLRERREDIPALVEELSARIGREKGINVRIGRDALAVLAGYPWPGNVRELANVIERMAIMHGDGPVGAGDLPARLRQAADSAAGTVAGGELDLPLPTFVPPPEGAAARLPAAGINLKDYLEDLERNYIAQALTEANDVVAHAAELLNMRRTTLVEKMRKYGLQRASFASDV</sequence>
<dbReference type="InterPro" id="IPR009057">
    <property type="entry name" value="Homeodomain-like_sf"/>
</dbReference>
<feature type="domain" description="Sigma-54 factor interaction" evidence="6">
    <location>
        <begin position="136"/>
        <end position="364"/>
    </location>
</feature>
<dbReference type="InParanoid" id="A0A1B1YT85"/>
<dbReference type="SUPFAM" id="SSF52540">
    <property type="entry name" value="P-loop containing nucleoside triphosphate hydrolases"/>
    <property type="match status" value="1"/>
</dbReference>
<dbReference type="GO" id="GO:0043565">
    <property type="term" value="F:sequence-specific DNA binding"/>
    <property type="evidence" value="ECO:0007669"/>
    <property type="project" value="InterPro"/>
</dbReference>
<evidence type="ECO:0000313" key="8">
    <source>
        <dbReference type="Proteomes" id="UP000092952"/>
    </source>
</evidence>
<dbReference type="InterPro" id="IPR025944">
    <property type="entry name" value="Sigma_54_int_dom_CS"/>
</dbReference>
<dbReference type="GO" id="GO:0005524">
    <property type="term" value="F:ATP binding"/>
    <property type="evidence" value="ECO:0007669"/>
    <property type="project" value="UniProtKB-KW"/>
</dbReference>
<organism evidence="7 8">
    <name type="scientific">Immundisolibacter cernigliae</name>
    <dbReference type="NCBI Taxonomy" id="1810504"/>
    <lineage>
        <taxon>Bacteria</taxon>
        <taxon>Pseudomonadati</taxon>
        <taxon>Pseudomonadota</taxon>
        <taxon>Gammaproteobacteria</taxon>
        <taxon>Immundisolibacterales</taxon>
        <taxon>Immundisolibacteraceae</taxon>
        <taxon>Immundisolibacter</taxon>
    </lineage>
</organism>
<dbReference type="FunFam" id="3.40.50.300:FF:000006">
    <property type="entry name" value="DNA-binding transcriptional regulator NtrC"/>
    <property type="match status" value="1"/>
</dbReference>
<dbReference type="InterPro" id="IPR027417">
    <property type="entry name" value="P-loop_NTPase"/>
</dbReference>
<dbReference type="Pfam" id="PF02954">
    <property type="entry name" value="HTH_8"/>
    <property type="match status" value="1"/>
</dbReference>
<keyword evidence="8" id="KW-1185">Reference proteome</keyword>
<dbReference type="InterPro" id="IPR058031">
    <property type="entry name" value="AAA_lid_NorR"/>
</dbReference>
<dbReference type="InterPro" id="IPR002197">
    <property type="entry name" value="HTH_Fis"/>
</dbReference>
<dbReference type="KEGG" id="gbi:PG2T_07440"/>
<dbReference type="SUPFAM" id="SSF46689">
    <property type="entry name" value="Homeodomain-like"/>
    <property type="match status" value="1"/>
</dbReference>
<dbReference type="PANTHER" id="PTHR32071:SF117">
    <property type="entry name" value="PTS-DEPENDENT DIHYDROXYACETONE KINASE OPERON REGULATORY PROTEIN-RELATED"/>
    <property type="match status" value="1"/>
</dbReference>
<evidence type="ECO:0000259" key="6">
    <source>
        <dbReference type="PROSITE" id="PS50045"/>
    </source>
</evidence>
<dbReference type="Proteomes" id="UP000092952">
    <property type="component" value="Chromosome"/>
</dbReference>
<dbReference type="PRINTS" id="PR01590">
    <property type="entry name" value="HTHFIS"/>
</dbReference>
<dbReference type="OrthoDB" id="9804019at2"/>
<protein>
    <recommendedName>
        <fullName evidence="6">Sigma-54 factor interaction domain-containing protein</fullName>
    </recommendedName>
</protein>
<dbReference type="PROSITE" id="PS00688">
    <property type="entry name" value="SIGMA54_INTERACT_3"/>
    <property type="match status" value="1"/>
</dbReference>
<keyword evidence="1" id="KW-0547">Nucleotide-binding</keyword>
<name>A0A1B1YT85_9GAMM</name>
<dbReference type="CDD" id="cd00009">
    <property type="entry name" value="AAA"/>
    <property type="match status" value="1"/>
</dbReference>
<keyword evidence="2" id="KW-0067">ATP-binding</keyword>
<proteinExistence type="predicted"/>
<dbReference type="Gene3D" id="1.10.10.60">
    <property type="entry name" value="Homeodomain-like"/>
    <property type="match status" value="1"/>
</dbReference>
<dbReference type="EMBL" id="CP014671">
    <property type="protein sequence ID" value="ANX04034.1"/>
    <property type="molecule type" value="Genomic_DNA"/>
</dbReference>
<accession>A0A1B1YT85</accession>
<evidence type="ECO:0000256" key="2">
    <source>
        <dbReference type="ARBA" id="ARBA00022840"/>
    </source>
</evidence>
<dbReference type="STRING" id="1810504.PG2T_07440"/>
<dbReference type="PROSITE" id="PS00675">
    <property type="entry name" value="SIGMA54_INTERACT_1"/>
    <property type="match status" value="1"/>
</dbReference>
<evidence type="ECO:0000313" key="7">
    <source>
        <dbReference type="EMBL" id="ANX04034.1"/>
    </source>
</evidence>
<dbReference type="Pfam" id="PF00158">
    <property type="entry name" value="Sigma54_activat"/>
    <property type="match status" value="1"/>
</dbReference>
<dbReference type="InterPro" id="IPR025943">
    <property type="entry name" value="Sigma_54_int_dom_ATP-bd_2"/>
</dbReference>
<dbReference type="PANTHER" id="PTHR32071">
    <property type="entry name" value="TRANSCRIPTIONAL REGULATORY PROTEIN"/>
    <property type="match status" value="1"/>
</dbReference>
<evidence type="ECO:0000256" key="5">
    <source>
        <dbReference type="ARBA" id="ARBA00023163"/>
    </source>
</evidence>
<dbReference type="InterPro" id="IPR025662">
    <property type="entry name" value="Sigma_54_int_dom_ATP-bd_1"/>
</dbReference>
<keyword evidence="4" id="KW-0238">DNA-binding</keyword>
<dbReference type="InterPro" id="IPR002078">
    <property type="entry name" value="Sigma_54_int"/>
</dbReference>
<dbReference type="PROSITE" id="PS50045">
    <property type="entry name" value="SIGMA54_INTERACT_4"/>
    <property type="match status" value="1"/>
</dbReference>
<dbReference type="RefSeq" id="WP_068803865.1">
    <property type="nucleotide sequence ID" value="NZ_CP014671.1"/>
</dbReference>
<evidence type="ECO:0000256" key="1">
    <source>
        <dbReference type="ARBA" id="ARBA00022741"/>
    </source>
</evidence>